<dbReference type="InterPro" id="IPR011701">
    <property type="entry name" value="MFS"/>
</dbReference>
<keyword evidence="2" id="KW-1133">Transmembrane helix</keyword>
<dbReference type="SUPFAM" id="SSF103473">
    <property type="entry name" value="MFS general substrate transporter"/>
    <property type="match status" value="1"/>
</dbReference>
<gene>
    <name evidence="4" type="primary">SLC16A9_0</name>
    <name evidence="4" type="ORF">g.26611</name>
</gene>
<organism evidence="4">
    <name type="scientific">Zeugodacus cucurbitae</name>
    <name type="common">Melon fruit fly</name>
    <name type="synonym">Bactrocera cucurbitae</name>
    <dbReference type="NCBI Taxonomy" id="28588"/>
    <lineage>
        <taxon>Eukaryota</taxon>
        <taxon>Metazoa</taxon>
        <taxon>Ecdysozoa</taxon>
        <taxon>Arthropoda</taxon>
        <taxon>Hexapoda</taxon>
        <taxon>Insecta</taxon>
        <taxon>Pterygota</taxon>
        <taxon>Neoptera</taxon>
        <taxon>Endopterygota</taxon>
        <taxon>Diptera</taxon>
        <taxon>Brachycera</taxon>
        <taxon>Muscomorpha</taxon>
        <taxon>Tephritoidea</taxon>
        <taxon>Tephritidae</taxon>
        <taxon>Zeugodacus</taxon>
        <taxon>Zeugodacus</taxon>
    </lineage>
</organism>
<accession>A0A0A1XFZ5</accession>
<reference evidence="4" key="1">
    <citation type="submission" date="2014-11" db="EMBL/GenBank/DDBJ databases">
        <authorList>
            <person name="Geib S."/>
        </authorList>
    </citation>
    <scope>NUCLEOTIDE SEQUENCE</scope>
</reference>
<dbReference type="EMBL" id="GBXI01004395">
    <property type="protein sequence ID" value="JAD09897.1"/>
    <property type="molecule type" value="Transcribed_RNA"/>
</dbReference>
<feature type="transmembrane region" description="Helical" evidence="2">
    <location>
        <begin position="168"/>
        <end position="188"/>
    </location>
</feature>
<dbReference type="AlphaFoldDB" id="A0A0A1XFZ5"/>
<feature type="domain" description="Major facilitator superfamily (MFS) profile" evidence="3">
    <location>
        <begin position="1"/>
        <end position="189"/>
    </location>
</feature>
<dbReference type="InterPro" id="IPR020846">
    <property type="entry name" value="MFS_dom"/>
</dbReference>
<dbReference type="Pfam" id="PF07690">
    <property type="entry name" value="MFS_1"/>
    <property type="match status" value="1"/>
</dbReference>
<evidence type="ECO:0000256" key="1">
    <source>
        <dbReference type="ARBA" id="ARBA00004141"/>
    </source>
</evidence>
<protein>
    <submittedName>
        <fullName evidence="4">Monocarboxylate transporter 9</fullName>
    </submittedName>
</protein>
<keyword evidence="2" id="KW-0812">Transmembrane</keyword>
<evidence type="ECO:0000256" key="2">
    <source>
        <dbReference type="SAM" id="Phobius"/>
    </source>
</evidence>
<evidence type="ECO:0000313" key="4">
    <source>
        <dbReference type="EMBL" id="JAD09897.1"/>
    </source>
</evidence>
<feature type="transmembrane region" description="Helical" evidence="2">
    <location>
        <begin position="85"/>
        <end position="104"/>
    </location>
</feature>
<keyword evidence="2" id="KW-0472">Membrane</keyword>
<evidence type="ECO:0000259" key="3">
    <source>
        <dbReference type="PROSITE" id="PS50850"/>
    </source>
</evidence>
<name>A0A0A1XFZ5_ZEUCU</name>
<dbReference type="PANTHER" id="PTHR11360">
    <property type="entry name" value="MONOCARBOXYLATE TRANSPORTER"/>
    <property type="match status" value="1"/>
</dbReference>
<reference evidence="4" key="2">
    <citation type="journal article" date="2015" name="Gigascience">
        <title>Reconstructing a comprehensive transcriptome assembly of a white-pupal translocated strain of the pest fruit fly Bactrocera cucurbitae.</title>
        <authorList>
            <person name="Sim S.B."/>
            <person name="Calla B."/>
            <person name="Hall B."/>
            <person name="DeRego T."/>
            <person name="Geib S.M."/>
        </authorList>
    </citation>
    <scope>NUCLEOTIDE SEQUENCE</scope>
</reference>
<sequence length="189" mass="20215">MEAAQMSTTVPDGGRGWVIVAAVALINMTNQYIHSVFGLLFAAKLKSMQEHTFTAALILNLSSLTLNFSGLFIGPAIKSFKQRNVAAAGIFFVSFGLFLCAFATESWHFIVGYSVFVGLGLGLITPSTFMSINSYFSTKRGRAVGLALAGSGVGQVTVPHVVRLLLEYYGFQVTVLAMSLFSLIGVSLL</sequence>
<proteinExistence type="predicted"/>
<feature type="transmembrane region" description="Helical" evidence="2">
    <location>
        <begin position="53"/>
        <end position="73"/>
    </location>
</feature>
<dbReference type="PROSITE" id="PS50850">
    <property type="entry name" value="MFS"/>
    <property type="match status" value="1"/>
</dbReference>
<comment type="subcellular location">
    <subcellularLocation>
        <location evidence="1">Membrane</location>
        <topology evidence="1">Multi-pass membrane protein</topology>
    </subcellularLocation>
</comment>
<dbReference type="InterPro" id="IPR050327">
    <property type="entry name" value="Proton-linked_MCT"/>
</dbReference>
<dbReference type="InterPro" id="IPR036259">
    <property type="entry name" value="MFS_trans_sf"/>
</dbReference>
<feature type="transmembrane region" description="Helical" evidence="2">
    <location>
        <begin position="16"/>
        <end position="33"/>
    </location>
</feature>
<feature type="transmembrane region" description="Helical" evidence="2">
    <location>
        <begin position="110"/>
        <end position="132"/>
    </location>
</feature>
<dbReference type="GO" id="GO:0016020">
    <property type="term" value="C:membrane"/>
    <property type="evidence" value="ECO:0007669"/>
    <property type="project" value="UniProtKB-SubCell"/>
</dbReference>
<dbReference type="PANTHER" id="PTHR11360:SF229">
    <property type="entry name" value="AGAP007601-PA"/>
    <property type="match status" value="1"/>
</dbReference>
<dbReference type="Gene3D" id="1.20.1250.20">
    <property type="entry name" value="MFS general substrate transporter like domains"/>
    <property type="match status" value="1"/>
</dbReference>
<dbReference type="GO" id="GO:0008028">
    <property type="term" value="F:monocarboxylic acid transmembrane transporter activity"/>
    <property type="evidence" value="ECO:0007669"/>
    <property type="project" value="TreeGrafter"/>
</dbReference>